<evidence type="ECO:0000313" key="1">
    <source>
        <dbReference type="EMBL" id="BAT92618.1"/>
    </source>
</evidence>
<accession>A0A0S3SIE5</accession>
<organism evidence="1 2">
    <name type="scientific">Vigna angularis var. angularis</name>
    <dbReference type="NCBI Taxonomy" id="157739"/>
    <lineage>
        <taxon>Eukaryota</taxon>
        <taxon>Viridiplantae</taxon>
        <taxon>Streptophyta</taxon>
        <taxon>Embryophyta</taxon>
        <taxon>Tracheophyta</taxon>
        <taxon>Spermatophyta</taxon>
        <taxon>Magnoliopsida</taxon>
        <taxon>eudicotyledons</taxon>
        <taxon>Gunneridae</taxon>
        <taxon>Pentapetalae</taxon>
        <taxon>rosids</taxon>
        <taxon>fabids</taxon>
        <taxon>Fabales</taxon>
        <taxon>Fabaceae</taxon>
        <taxon>Papilionoideae</taxon>
        <taxon>50 kb inversion clade</taxon>
        <taxon>NPAAA clade</taxon>
        <taxon>indigoferoid/millettioid clade</taxon>
        <taxon>Phaseoleae</taxon>
        <taxon>Vigna</taxon>
    </lineage>
</organism>
<evidence type="ECO:0000313" key="2">
    <source>
        <dbReference type="Proteomes" id="UP000291084"/>
    </source>
</evidence>
<dbReference type="AlphaFoldDB" id="A0A0S3SIE5"/>
<keyword evidence="2" id="KW-1185">Reference proteome</keyword>
<reference evidence="1 2" key="1">
    <citation type="journal article" date="2015" name="Sci. Rep.">
        <title>The power of single molecule real-time sequencing technology in the de novo assembly of a eukaryotic genome.</title>
        <authorList>
            <person name="Sakai H."/>
            <person name="Naito K."/>
            <person name="Ogiso-Tanaka E."/>
            <person name="Takahashi Y."/>
            <person name="Iseki K."/>
            <person name="Muto C."/>
            <person name="Satou K."/>
            <person name="Teruya K."/>
            <person name="Shiroma A."/>
            <person name="Shimoji M."/>
            <person name="Hirano T."/>
            <person name="Itoh T."/>
            <person name="Kaga A."/>
            <person name="Tomooka N."/>
        </authorList>
    </citation>
    <scope>NUCLEOTIDE SEQUENCE [LARGE SCALE GENOMIC DNA]</scope>
    <source>
        <strain evidence="2">cv. Shumari</strain>
    </source>
</reference>
<proteinExistence type="predicted"/>
<protein>
    <submittedName>
        <fullName evidence="1">Uncharacterized protein</fullName>
    </submittedName>
</protein>
<dbReference type="Proteomes" id="UP000291084">
    <property type="component" value="Chromosome 7"/>
</dbReference>
<gene>
    <name evidence="1" type="primary">Vigan.07G138400</name>
    <name evidence="1" type="ORF">VIGAN_07138400</name>
</gene>
<dbReference type="EMBL" id="AP015040">
    <property type="protein sequence ID" value="BAT92618.1"/>
    <property type="molecule type" value="Genomic_DNA"/>
</dbReference>
<dbReference type="OrthoDB" id="1306334at2759"/>
<name>A0A0S3SIE5_PHAAN</name>
<sequence length="80" mass="9019">MDPSSSSPSLDSDNNWPIALRKGIRSTRNPYPVYNFLSYHRLSPPYFSFVSSLSSIKVPNNNVHEALGHPGRRQAMIDET</sequence>